<dbReference type="KEGG" id="mtun:MTUNDRAET4_2972"/>
<sequence>MQLCSELVEIQKTVMARRHGRIVSCAWRRKMHGQAGLTRRHRNLISEMCVERHFRVAAKVVWSGGGRAAAKSGGAFCVGIASQAAPLLAKGVSVGARFAGKRFIEEIP</sequence>
<dbReference type="AlphaFoldDB" id="A0A4V6IMU4"/>
<accession>A0A4V6IMU4</accession>
<reference evidence="1 2" key="1">
    <citation type="submission" date="2019-03" db="EMBL/GenBank/DDBJ databases">
        <authorList>
            <person name="Kox A.R. M."/>
        </authorList>
    </citation>
    <scope>NUCLEOTIDE SEQUENCE [LARGE SCALE GENOMIC DNA]</scope>
    <source>
        <strain evidence="1">MTUNDRAET4 annotated genome</strain>
    </source>
</reference>
<protein>
    <submittedName>
        <fullName evidence="1">Uncharacterized protein</fullName>
    </submittedName>
</protein>
<evidence type="ECO:0000313" key="1">
    <source>
        <dbReference type="EMBL" id="VFU09859.1"/>
    </source>
</evidence>
<gene>
    <name evidence="1" type="ORF">MTUNDRAET4_2972</name>
</gene>
<proteinExistence type="predicted"/>
<dbReference type="Proteomes" id="UP000294360">
    <property type="component" value="Chromosome"/>
</dbReference>
<name>A0A4V6IMU4_METTU</name>
<organism evidence="1 2">
    <name type="scientific">Methylocella tundrae</name>
    <dbReference type="NCBI Taxonomy" id="227605"/>
    <lineage>
        <taxon>Bacteria</taxon>
        <taxon>Pseudomonadati</taxon>
        <taxon>Pseudomonadota</taxon>
        <taxon>Alphaproteobacteria</taxon>
        <taxon>Hyphomicrobiales</taxon>
        <taxon>Beijerinckiaceae</taxon>
        <taxon>Methylocella</taxon>
    </lineage>
</organism>
<dbReference type="EMBL" id="LR536450">
    <property type="protein sequence ID" value="VFU09859.1"/>
    <property type="molecule type" value="Genomic_DNA"/>
</dbReference>
<evidence type="ECO:0000313" key="2">
    <source>
        <dbReference type="Proteomes" id="UP000294360"/>
    </source>
</evidence>